<evidence type="ECO:0000256" key="4">
    <source>
        <dbReference type="ARBA" id="ARBA00022989"/>
    </source>
</evidence>
<evidence type="ECO:0000256" key="2">
    <source>
        <dbReference type="ARBA" id="ARBA00008854"/>
    </source>
</evidence>
<reference evidence="6" key="1">
    <citation type="journal article" date="2020" name="mSystems">
        <title>Genome- and Community-Level Interaction Insights into Carbon Utilization and Element Cycling Functions of Hydrothermarchaeota in Hydrothermal Sediment.</title>
        <authorList>
            <person name="Zhou Z."/>
            <person name="Liu Y."/>
            <person name="Xu W."/>
            <person name="Pan J."/>
            <person name="Luo Z.H."/>
            <person name="Li M."/>
        </authorList>
    </citation>
    <scope>NUCLEOTIDE SEQUENCE [LARGE SCALE GENOMIC DNA]</scope>
    <source>
        <strain evidence="6">SpSt-754</strain>
    </source>
</reference>
<comment type="similarity">
    <text evidence="2">Belongs to the LemA family.</text>
</comment>
<keyword evidence="3" id="KW-0812">Transmembrane</keyword>
<proteinExistence type="inferred from homology"/>
<comment type="subcellular location">
    <subcellularLocation>
        <location evidence="1">Membrane</location>
        <topology evidence="1">Single-pass membrane protein</topology>
    </subcellularLocation>
</comment>
<gene>
    <name evidence="6" type="ORF">ENV38_02290</name>
</gene>
<evidence type="ECO:0000256" key="1">
    <source>
        <dbReference type="ARBA" id="ARBA00004167"/>
    </source>
</evidence>
<dbReference type="PANTHER" id="PTHR34478:SF1">
    <property type="entry name" value="PROTEIN LEMA"/>
    <property type="match status" value="1"/>
</dbReference>
<dbReference type="GO" id="GO:0016020">
    <property type="term" value="C:membrane"/>
    <property type="evidence" value="ECO:0007669"/>
    <property type="project" value="UniProtKB-SubCell"/>
</dbReference>
<dbReference type="Gene3D" id="1.20.1440.20">
    <property type="entry name" value="LemA-like domain"/>
    <property type="match status" value="1"/>
</dbReference>
<evidence type="ECO:0000313" key="6">
    <source>
        <dbReference type="EMBL" id="HGB35720.1"/>
    </source>
</evidence>
<dbReference type="Pfam" id="PF04011">
    <property type="entry name" value="LemA"/>
    <property type="match status" value="1"/>
</dbReference>
<evidence type="ECO:0000256" key="5">
    <source>
        <dbReference type="ARBA" id="ARBA00023136"/>
    </source>
</evidence>
<sequence length="181" mass="21321">MTLKIVLAILILLILFVLFAYNTLVRWRIRVKEAFSQLDVQLKRRHDLIPNLVEAVKGYMKHERELLERITELRSRAISTSDLKERGEIEGSISDNIKRLLLLVENYPDLKASENFKILQEEIISTENRIAYARQFFNDTVREYNTLCQMFPLNIIAGLFGFEPAEFLEFPGERERVEIKF</sequence>
<organism evidence="6">
    <name type="scientific">candidate division WOR-3 bacterium</name>
    <dbReference type="NCBI Taxonomy" id="2052148"/>
    <lineage>
        <taxon>Bacteria</taxon>
        <taxon>Bacteria division WOR-3</taxon>
    </lineage>
</organism>
<evidence type="ECO:0000256" key="3">
    <source>
        <dbReference type="ARBA" id="ARBA00022692"/>
    </source>
</evidence>
<dbReference type="InterPro" id="IPR007156">
    <property type="entry name" value="MamQ_LemA"/>
</dbReference>
<dbReference type="PANTHER" id="PTHR34478">
    <property type="entry name" value="PROTEIN LEMA"/>
    <property type="match status" value="1"/>
</dbReference>
<protein>
    <submittedName>
        <fullName evidence="6">LemA family protein</fullName>
    </submittedName>
</protein>
<name>A0A7V3KN54_UNCW3</name>
<dbReference type="EMBL" id="DTGD01000087">
    <property type="protein sequence ID" value="HGB35720.1"/>
    <property type="molecule type" value="Genomic_DNA"/>
</dbReference>
<dbReference type="InterPro" id="IPR023353">
    <property type="entry name" value="LemA-like_dom_sf"/>
</dbReference>
<keyword evidence="5" id="KW-0472">Membrane</keyword>
<keyword evidence="4" id="KW-1133">Transmembrane helix</keyword>
<dbReference type="SUPFAM" id="SSF140478">
    <property type="entry name" value="LemA-like"/>
    <property type="match status" value="1"/>
</dbReference>
<accession>A0A7V3KN54</accession>
<dbReference type="AlphaFoldDB" id="A0A7V3KN54"/>
<comment type="caution">
    <text evidence="6">The sequence shown here is derived from an EMBL/GenBank/DDBJ whole genome shotgun (WGS) entry which is preliminary data.</text>
</comment>